<proteinExistence type="predicted"/>
<name>A0ABQ8T6K8_PERAM</name>
<evidence type="ECO:0000313" key="2">
    <source>
        <dbReference type="Proteomes" id="UP001148838"/>
    </source>
</evidence>
<keyword evidence="2" id="KW-1185">Reference proteome</keyword>
<dbReference type="EMBL" id="JAJSOF020000015">
    <property type="protein sequence ID" value="KAJ4441542.1"/>
    <property type="molecule type" value="Genomic_DNA"/>
</dbReference>
<dbReference type="Gene3D" id="1.10.10.10">
    <property type="entry name" value="Winged helix-like DNA-binding domain superfamily/Winged helix DNA-binding domain"/>
    <property type="match status" value="1"/>
</dbReference>
<organism evidence="1 2">
    <name type="scientific">Periplaneta americana</name>
    <name type="common">American cockroach</name>
    <name type="synonym">Blatta americana</name>
    <dbReference type="NCBI Taxonomy" id="6978"/>
    <lineage>
        <taxon>Eukaryota</taxon>
        <taxon>Metazoa</taxon>
        <taxon>Ecdysozoa</taxon>
        <taxon>Arthropoda</taxon>
        <taxon>Hexapoda</taxon>
        <taxon>Insecta</taxon>
        <taxon>Pterygota</taxon>
        <taxon>Neoptera</taxon>
        <taxon>Polyneoptera</taxon>
        <taxon>Dictyoptera</taxon>
        <taxon>Blattodea</taxon>
        <taxon>Blattoidea</taxon>
        <taxon>Blattidae</taxon>
        <taxon>Blattinae</taxon>
        <taxon>Periplaneta</taxon>
    </lineage>
</organism>
<reference evidence="1 2" key="1">
    <citation type="journal article" date="2022" name="Allergy">
        <title>Genome assembly and annotation of Periplaneta americana reveal a comprehensive cockroach allergen profile.</title>
        <authorList>
            <person name="Wang L."/>
            <person name="Xiong Q."/>
            <person name="Saelim N."/>
            <person name="Wang L."/>
            <person name="Nong W."/>
            <person name="Wan A.T."/>
            <person name="Shi M."/>
            <person name="Liu X."/>
            <person name="Cao Q."/>
            <person name="Hui J.H.L."/>
            <person name="Sookrung N."/>
            <person name="Leung T.F."/>
            <person name="Tungtrongchitr A."/>
            <person name="Tsui S.K.W."/>
        </authorList>
    </citation>
    <scope>NUCLEOTIDE SEQUENCE [LARGE SCALE GENOMIC DNA]</scope>
    <source>
        <strain evidence="1">PWHHKU_190912</strain>
    </source>
</reference>
<accession>A0ABQ8T6K8</accession>
<comment type="caution">
    <text evidence="1">The sequence shown here is derived from an EMBL/GenBank/DDBJ whole genome shotgun (WGS) entry which is preliminary data.</text>
</comment>
<sequence length="183" mass="20949">MGGRGKDSMFEQRQSVVFHHARGKSYRYIANILQMKKSTVADIVQRYSEMKTDVNQCESMFYNRKEQPKASAIPSTLPKPTLVLPLFRVVELSEINNRSVLPLKIRTVIWIKPSIYRAYCVVLFVTRDLIGLFFEGTVTGFILLHTNISNDSSRLSSLRRNVHVSAPYNANYPNLFVFSEVSP</sequence>
<protein>
    <recommendedName>
        <fullName evidence="3">Mos1 transposase HTH domain-containing protein</fullName>
    </recommendedName>
</protein>
<dbReference type="InterPro" id="IPR036388">
    <property type="entry name" value="WH-like_DNA-bd_sf"/>
</dbReference>
<evidence type="ECO:0000313" key="1">
    <source>
        <dbReference type="EMBL" id="KAJ4441542.1"/>
    </source>
</evidence>
<dbReference type="Proteomes" id="UP001148838">
    <property type="component" value="Unassembled WGS sequence"/>
</dbReference>
<evidence type="ECO:0008006" key="3">
    <source>
        <dbReference type="Google" id="ProtNLM"/>
    </source>
</evidence>
<gene>
    <name evidence="1" type="ORF">ANN_11398</name>
</gene>